<dbReference type="Proteomes" id="UP000789920">
    <property type="component" value="Unassembled WGS sequence"/>
</dbReference>
<protein>
    <submittedName>
        <fullName evidence="1">16821_t:CDS:1</fullName>
    </submittedName>
</protein>
<keyword evidence="2" id="KW-1185">Reference proteome</keyword>
<proteinExistence type="predicted"/>
<evidence type="ECO:0000313" key="2">
    <source>
        <dbReference type="Proteomes" id="UP000789920"/>
    </source>
</evidence>
<organism evidence="1 2">
    <name type="scientific">Racocetra persica</name>
    <dbReference type="NCBI Taxonomy" id="160502"/>
    <lineage>
        <taxon>Eukaryota</taxon>
        <taxon>Fungi</taxon>
        <taxon>Fungi incertae sedis</taxon>
        <taxon>Mucoromycota</taxon>
        <taxon>Glomeromycotina</taxon>
        <taxon>Glomeromycetes</taxon>
        <taxon>Diversisporales</taxon>
        <taxon>Gigasporaceae</taxon>
        <taxon>Racocetra</taxon>
    </lineage>
</organism>
<sequence length="259" mass="29653">MQQQTYNGLPPEYIDNRAERKIGGWEYDSHIYNGYNFANLKVSERNLKIRMAFVRKVFSILFAQISLSTAVAGLMMHNSIIKSWVQSHGWVIYIVSILTFALLFALQVNHRSYPTNFALLAAFTLAESYTVGTVVTYYDYNAVLRTLIVTSGLFIGIVLYTLQSEYDFSGMFPLLYNSLLIILGISIAGIYIPFSGVFDFIFTIICIMIFCGFIAFDTFTVMTTKHPEEYILAAVELYLDFINLFLRILKILNNSRRDD</sequence>
<gene>
    <name evidence="1" type="ORF">RPERSI_LOCUS15774</name>
</gene>
<reference evidence="1" key="1">
    <citation type="submission" date="2021-06" db="EMBL/GenBank/DDBJ databases">
        <authorList>
            <person name="Kallberg Y."/>
            <person name="Tangrot J."/>
            <person name="Rosling A."/>
        </authorList>
    </citation>
    <scope>NUCLEOTIDE SEQUENCE</scope>
    <source>
        <strain evidence="1">MA461A</strain>
    </source>
</reference>
<comment type="caution">
    <text evidence="1">The sequence shown here is derived from an EMBL/GenBank/DDBJ whole genome shotgun (WGS) entry which is preliminary data.</text>
</comment>
<dbReference type="EMBL" id="CAJVQC010038283">
    <property type="protein sequence ID" value="CAG8765766.1"/>
    <property type="molecule type" value="Genomic_DNA"/>
</dbReference>
<accession>A0ACA9QVC6</accession>
<name>A0ACA9QVC6_9GLOM</name>
<evidence type="ECO:0000313" key="1">
    <source>
        <dbReference type="EMBL" id="CAG8765766.1"/>
    </source>
</evidence>